<reference evidence="2 3" key="1">
    <citation type="journal article" date="2018" name="Nat. Ecol. Evol.">
        <title>Pezizomycetes genomes reveal the molecular basis of ectomycorrhizal truffle lifestyle.</title>
        <authorList>
            <person name="Murat C."/>
            <person name="Payen T."/>
            <person name="Noel B."/>
            <person name="Kuo A."/>
            <person name="Morin E."/>
            <person name="Chen J."/>
            <person name="Kohler A."/>
            <person name="Krizsan K."/>
            <person name="Balestrini R."/>
            <person name="Da Silva C."/>
            <person name="Montanini B."/>
            <person name="Hainaut M."/>
            <person name="Levati E."/>
            <person name="Barry K.W."/>
            <person name="Belfiori B."/>
            <person name="Cichocki N."/>
            <person name="Clum A."/>
            <person name="Dockter R.B."/>
            <person name="Fauchery L."/>
            <person name="Guy J."/>
            <person name="Iotti M."/>
            <person name="Le Tacon F."/>
            <person name="Lindquist E.A."/>
            <person name="Lipzen A."/>
            <person name="Malagnac F."/>
            <person name="Mello A."/>
            <person name="Molinier V."/>
            <person name="Miyauchi S."/>
            <person name="Poulain J."/>
            <person name="Riccioni C."/>
            <person name="Rubini A."/>
            <person name="Sitrit Y."/>
            <person name="Splivallo R."/>
            <person name="Traeger S."/>
            <person name="Wang M."/>
            <person name="Zifcakova L."/>
            <person name="Wipf D."/>
            <person name="Zambonelli A."/>
            <person name="Paolocci F."/>
            <person name="Nowrousian M."/>
            <person name="Ottonello S."/>
            <person name="Baldrian P."/>
            <person name="Spatafora J.W."/>
            <person name="Henrissat B."/>
            <person name="Nagy L.G."/>
            <person name="Aury J.M."/>
            <person name="Wincker P."/>
            <person name="Grigoriev I.V."/>
            <person name="Bonfante P."/>
            <person name="Martin F.M."/>
        </authorList>
    </citation>
    <scope>NUCLEOTIDE SEQUENCE [LARGE SCALE GENOMIC DNA]</scope>
    <source>
        <strain evidence="2 3">RN42</strain>
    </source>
</reference>
<dbReference type="EMBL" id="ML119704">
    <property type="protein sequence ID" value="RPA78979.1"/>
    <property type="molecule type" value="Genomic_DNA"/>
</dbReference>
<evidence type="ECO:0000313" key="3">
    <source>
        <dbReference type="Proteomes" id="UP000275078"/>
    </source>
</evidence>
<dbReference type="AlphaFoldDB" id="A0A3N4HZ77"/>
<accession>A0A3N4HZ77</accession>
<keyword evidence="3" id="KW-1185">Reference proteome</keyword>
<name>A0A3N4HZ77_ASCIM</name>
<feature type="compositionally biased region" description="Basic and acidic residues" evidence="1">
    <location>
        <begin position="89"/>
        <end position="110"/>
    </location>
</feature>
<evidence type="ECO:0000256" key="1">
    <source>
        <dbReference type="SAM" id="MobiDB-lite"/>
    </source>
</evidence>
<gene>
    <name evidence="2" type="ORF">BJ508DRAFT_328699</name>
</gene>
<evidence type="ECO:0000313" key="2">
    <source>
        <dbReference type="EMBL" id="RPA78979.1"/>
    </source>
</evidence>
<sequence>MTALNQPHFDQPSLLKLRVWLKRMKGKWEERSLGSAKPSRTNSFAKRKSKTLPNSSSNLRQLYSQDNAQYRFSSDDAPQRASTAPPTPPKERKLPAVPEKPKTLRSERRRSIQPPPRFGQLDLLPPSRLKSTPPRVIKFVDNPERPEPARRIIFEDDIDASDVEAMGSVYPITTQASSNRGSRFFARTPNLNNVPIPGTPFHQTLPESYLRRSISTKKFGNWRGSTVVSPVAETPLFTFLRDDIRLGRRSIVPSIFQVLDNAPDSIQKKHYTTPALSRHSAIVQPAF</sequence>
<protein>
    <submittedName>
        <fullName evidence="2">Uncharacterized protein</fullName>
    </submittedName>
</protein>
<feature type="compositionally biased region" description="Polar residues" evidence="1">
    <location>
        <begin position="51"/>
        <end position="72"/>
    </location>
</feature>
<dbReference type="Proteomes" id="UP000275078">
    <property type="component" value="Unassembled WGS sequence"/>
</dbReference>
<organism evidence="2 3">
    <name type="scientific">Ascobolus immersus RN42</name>
    <dbReference type="NCBI Taxonomy" id="1160509"/>
    <lineage>
        <taxon>Eukaryota</taxon>
        <taxon>Fungi</taxon>
        <taxon>Dikarya</taxon>
        <taxon>Ascomycota</taxon>
        <taxon>Pezizomycotina</taxon>
        <taxon>Pezizomycetes</taxon>
        <taxon>Pezizales</taxon>
        <taxon>Ascobolaceae</taxon>
        <taxon>Ascobolus</taxon>
    </lineage>
</organism>
<feature type="region of interest" description="Disordered" evidence="1">
    <location>
        <begin position="27"/>
        <end position="141"/>
    </location>
</feature>
<proteinExistence type="predicted"/>